<evidence type="ECO:0000256" key="7">
    <source>
        <dbReference type="SAM" id="Phobius"/>
    </source>
</evidence>
<feature type="transmembrane region" description="Helical" evidence="7">
    <location>
        <begin position="362"/>
        <end position="383"/>
    </location>
</feature>
<evidence type="ECO:0000256" key="4">
    <source>
        <dbReference type="ARBA" id="ARBA00022989"/>
    </source>
</evidence>
<dbReference type="InterPro" id="IPR002549">
    <property type="entry name" value="AI-2E-like"/>
</dbReference>
<dbReference type="Pfam" id="PF01594">
    <property type="entry name" value="AI-2E_transport"/>
    <property type="match status" value="2"/>
</dbReference>
<evidence type="ECO:0000256" key="2">
    <source>
        <dbReference type="ARBA" id="ARBA00009773"/>
    </source>
</evidence>
<protein>
    <submittedName>
        <fullName evidence="8">AI-2E family transporter</fullName>
    </submittedName>
</protein>
<evidence type="ECO:0000256" key="1">
    <source>
        <dbReference type="ARBA" id="ARBA00004141"/>
    </source>
</evidence>
<keyword evidence="3 7" id="KW-0812">Transmembrane</keyword>
<organism evidence="8 9">
    <name type="scientific">Paracoccus aurantiacus</name>
    <dbReference type="NCBI Taxonomy" id="2599412"/>
    <lineage>
        <taxon>Bacteria</taxon>
        <taxon>Pseudomonadati</taxon>
        <taxon>Pseudomonadota</taxon>
        <taxon>Alphaproteobacteria</taxon>
        <taxon>Rhodobacterales</taxon>
        <taxon>Paracoccaceae</taxon>
        <taxon>Paracoccus</taxon>
    </lineage>
</organism>
<accession>A0A5C6S1I9</accession>
<dbReference type="Proteomes" id="UP000321562">
    <property type="component" value="Unassembled WGS sequence"/>
</dbReference>
<feature type="transmembrane region" description="Helical" evidence="7">
    <location>
        <begin position="205"/>
        <end position="227"/>
    </location>
</feature>
<dbReference type="AlphaFoldDB" id="A0A5C6S1I9"/>
<gene>
    <name evidence="8" type="ORF">FQV27_10625</name>
</gene>
<keyword evidence="4 7" id="KW-1133">Transmembrane helix</keyword>
<dbReference type="EMBL" id="VOPL01000004">
    <property type="protein sequence ID" value="TXB68449.1"/>
    <property type="molecule type" value="Genomic_DNA"/>
</dbReference>
<evidence type="ECO:0000313" key="9">
    <source>
        <dbReference type="Proteomes" id="UP000321562"/>
    </source>
</evidence>
<reference evidence="8 9" key="1">
    <citation type="submission" date="2019-08" db="EMBL/GenBank/DDBJ databases">
        <authorList>
            <person name="Ye J."/>
        </authorList>
    </citation>
    <scope>NUCLEOTIDE SEQUENCE [LARGE SCALE GENOMIC DNA]</scope>
    <source>
        <strain evidence="8 9">TK008</strain>
    </source>
</reference>
<keyword evidence="9" id="KW-1185">Reference proteome</keyword>
<proteinExistence type="inferred from homology"/>
<dbReference type="GO" id="GO:0055085">
    <property type="term" value="P:transmembrane transport"/>
    <property type="evidence" value="ECO:0007669"/>
    <property type="project" value="TreeGrafter"/>
</dbReference>
<dbReference type="GO" id="GO:0016020">
    <property type="term" value="C:membrane"/>
    <property type="evidence" value="ECO:0007669"/>
    <property type="project" value="UniProtKB-SubCell"/>
</dbReference>
<evidence type="ECO:0000313" key="8">
    <source>
        <dbReference type="EMBL" id="TXB68449.1"/>
    </source>
</evidence>
<evidence type="ECO:0000256" key="5">
    <source>
        <dbReference type="ARBA" id="ARBA00023136"/>
    </source>
</evidence>
<comment type="subcellular location">
    <subcellularLocation>
        <location evidence="1">Membrane</location>
        <topology evidence="1">Multi-pass membrane protein</topology>
    </subcellularLocation>
</comment>
<feature type="region of interest" description="Disordered" evidence="6">
    <location>
        <begin position="423"/>
        <end position="442"/>
    </location>
</feature>
<dbReference type="PANTHER" id="PTHR21716">
    <property type="entry name" value="TRANSMEMBRANE PROTEIN"/>
    <property type="match status" value="1"/>
</dbReference>
<dbReference type="RefSeq" id="WP_147098231.1">
    <property type="nucleotide sequence ID" value="NZ_JBHUFH010000012.1"/>
</dbReference>
<dbReference type="PANTHER" id="PTHR21716:SF16">
    <property type="entry name" value="BLL1467 PROTEIN"/>
    <property type="match status" value="1"/>
</dbReference>
<comment type="similarity">
    <text evidence="2">Belongs to the autoinducer-2 exporter (AI-2E) (TC 2.A.86) family.</text>
</comment>
<feature type="transmembrane region" description="Helical" evidence="7">
    <location>
        <begin position="248"/>
        <end position="275"/>
    </location>
</feature>
<evidence type="ECO:0000256" key="3">
    <source>
        <dbReference type="ARBA" id="ARBA00022692"/>
    </source>
</evidence>
<sequence length="442" mass="47844">MPPPKPRYSPEHRFPTIQREEDAKPPLVPRWAIIGIFMIMLFYFVTAASAFLMPVTLGLLLFFVFVPFRRLLSKFGIGASISAALVTLGMIALVVVLGYFISGPIRDIVDDSPQITSRLEERLRDLRESVRPLEEAAAKLDEVTGGGAQDQEGDAPPPPAATVAATEVVEQPAEGDKPIQVEVKTDESSTLASVMAAGPSVVGQIVFTLFLLFFLLASGDLMYLKIVQSFDSLKEKRAAYMALREIELALGSYLGAITLINAGLGLCIGLGMWIWDMPQPLLWGVAAFILNFIPYLGAVTGVAASFVVALISFSDIFTPFMVAATYLGLTSLEGQLITPYFVSRRLRLNTVVVFVTVALWAWLWSVLGMVVAVPMLVVMKVLADHIPGLEKFGNFLAGEDPPALEDEDEEEARDLVEAGDSAETLAEVSSDTAEVVAAGQSQ</sequence>
<keyword evidence="5 7" id="KW-0472">Membrane</keyword>
<feature type="transmembrane region" description="Helical" evidence="7">
    <location>
        <begin position="281"/>
        <end position="313"/>
    </location>
</feature>
<comment type="caution">
    <text evidence="8">The sequence shown here is derived from an EMBL/GenBank/DDBJ whole genome shotgun (WGS) entry which is preliminary data.</text>
</comment>
<feature type="transmembrane region" description="Helical" evidence="7">
    <location>
        <begin position="27"/>
        <end position="45"/>
    </location>
</feature>
<evidence type="ECO:0000256" key="6">
    <source>
        <dbReference type="SAM" id="MobiDB-lite"/>
    </source>
</evidence>
<name>A0A5C6S1I9_9RHOB</name>
<feature type="transmembrane region" description="Helical" evidence="7">
    <location>
        <begin position="75"/>
        <end position="101"/>
    </location>
</feature>
<dbReference type="OrthoDB" id="9799225at2"/>